<proteinExistence type="predicted"/>
<name>A0A0K8W574_BACLA</name>
<dbReference type="OrthoDB" id="8063753at2759"/>
<keyword evidence="2" id="KW-0732">Signal</keyword>
<dbReference type="AlphaFoldDB" id="A0A0K8W574"/>
<feature type="signal peptide" evidence="2">
    <location>
        <begin position="1"/>
        <end position="23"/>
    </location>
</feature>
<evidence type="ECO:0000256" key="1">
    <source>
        <dbReference type="SAM" id="MobiDB-lite"/>
    </source>
</evidence>
<reference evidence="3" key="1">
    <citation type="submission" date="2015-06" db="EMBL/GenBank/DDBJ databases">
        <authorList>
            <person name="Hoefler B.C."/>
            <person name="Straight P.D."/>
        </authorList>
    </citation>
    <scope>NUCLEOTIDE SEQUENCE</scope>
</reference>
<evidence type="ECO:0000256" key="2">
    <source>
        <dbReference type="SAM" id="SignalP"/>
    </source>
</evidence>
<feature type="chain" id="PRO_5005522793" evidence="2">
    <location>
        <begin position="24"/>
        <end position="121"/>
    </location>
</feature>
<evidence type="ECO:0000313" key="3">
    <source>
        <dbReference type="EMBL" id="JAI46212.1"/>
    </source>
</evidence>
<organism evidence="3">
    <name type="scientific">Bactrocera latifrons</name>
    <name type="common">Malaysian fruit fly</name>
    <name type="synonym">Chaetodacus latifrons</name>
    <dbReference type="NCBI Taxonomy" id="174628"/>
    <lineage>
        <taxon>Eukaryota</taxon>
        <taxon>Metazoa</taxon>
        <taxon>Ecdysozoa</taxon>
        <taxon>Arthropoda</taxon>
        <taxon>Hexapoda</taxon>
        <taxon>Insecta</taxon>
        <taxon>Pterygota</taxon>
        <taxon>Neoptera</taxon>
        <taxon>Endopterygota</taxon>
        <taxon>Diptera</taxon>
        <taxon>Brachycera</taxon>
        <taxon>Muscomorpha</taxon>
        <taxon>Tephritoidea</taxon>
        <taxon>Tephritidae</taxon>
        <taxon>Bactrocera</taxon>
        <taxon>Bactrocera</taxon>
    </lineage>
</organism>
<protein>
    <submittedName>
        <fullName evidence="3">Uncharacterized protein</fullName>
    </submittedName>
</protein>
<accession>A0A0K8W574</accession>
<feature type="region of interest" description="Disordered" evidence="1">
    <location>
        <begin position="101"/>
        <end position="121"/>
    </location>
</feature>
<dbReference type="EMBL" id="GDHF01006102">
    <property type="protein sequence ID" value="JAI46212.1"/>
    <property type="molecule type" value="Transcribed_RNA"/>
</dbReference>
<feature type="compositionally biased region" description="Low complexity" evidence="1">
    <location>
        <begin position="105"/>
        <end position="121"/>
    </location>
</feature>
<sequence>MKLFLAVLFALCVIAYTYPSTGAEDAGQETLETVNVPLAVDVDVEGRRLARHGGRIGFGGGGFGGRGGYGGGSPFGGGGYGGGSPFGGGGYGGGSPYGGGGGGSYSKASASAQASSGSYGR</sequence>
<gene>
    <name evidence="3" type="ORF">c0_g1_i1</name>
</gene>